<keyword evidence="2" id="KW-0997">Cell inner membrane</keyword>
<dbReference type="SUPFAM" id="SSF58104">
    <property type="entry name" value="Methyl-accepting chemotaxis protein (MCP) signaling domain"/>
    <property type="match status" value="1"/>
</dbReference>
<evidence type="ECO:0000313" key="14">
    <source>
        <dbReference type="Proteomes" id="UP000256845"/>
    </source>
</evidence>
<dbReference type="Gene3D" id="6.10.340.10">
    <property type="match status" value="1"/>
</dbReference>
<evidence type="ECO:0000256" key="7">
    <source>
        <dbReference type="SAM" id="MobiDB-lite"/>
    </source>
</evidence>
<reference evidence="13 14" key="1">
    <citation type="submission" date="2018-07" db="EMBL/GenBank/DDBJ databases">
        <title>Genomic Encyclopedia of Type Strains, Phase III (KMG-III): the genomes of soil and plant-associated and newly described type strains.</title>
        <authorList>
            <person name="Whitman W."/>
        </authorList>
    </citation>
    <scope>NUCLEOTIDE SEQUENCE [LARGE SCALE GENOMIC DNA]</scope>
    <source>
        <strain evidence="13 14">CECT 8488</strain>
    </source>
</reference>
<dbReference type="InterPro" id="IPR000727">
    <property type="entry name" value="T_SNARE_dom"/>
</dbReference>
<keyword evidence="8" id="KW-1133">Transmembrane helix</keyword>
<protein>
    <submittedName>
        <fullName evidence="13">Methyl-accepting chemotaxis protein</fullName>
    </submittedName>
</protein>
<dbReference type="SMART" id="SM01358">
    <property type="entry name" value="HBM"/>
    <property type="match status" value="1"/>
</dbReference>
<dbReference type="Gene3D" id="1.20.1440.210">
    <property type="match status" value="1"/>
</dbReference>
<proteinExistence type="inferred from homology"/>
<feature type="domain" description="HAMP" evidence="11">
    <location>
        <begin position="320"/>
        <end position="373"/>
    </location>
</feature>
<keyword evidence="3 5" id="KW-0807">Transducer</keyword>
<dbReference type="SMART" id="SM00283">
    <property type="entry name" value="MA"/>
    <property type="match status" value="1"/>
</dbReference>
<dbReference type="PROSITE" id="PS50192">
    <property type="entry name" value="T_SNARE"/>
    <property type="match status" value="1"/>
</dbReference>
<name>A0A3D9HN42_9PROT</name>
<evidence type="ECO:0000256" key="5">
    <source>
        <dbReference type="PROSITE-ProRule" id="PRU00284"/>
    </source>
</evidence>
<feature type="domain" description="T-SNARE coiled-coil homology" evidence="10">
    <location>
        <begin position="566"/>
        <end position="628"/>
    </location>
</feature>
<dbReference type="AlphaFoldDB" id="A0A3D9HN42"/>
<dbReference type="SMART" id="SM00304">
    <property type="entry name" value="HAMP"/>
    <property type="match status" value="1"/>
</dbReference>
<dbReference type="PROSITE" id="PS50885">
    <property type="entry name" value="HAMP"/>
    <property type="match status" value="1"/>
</dbReference>
<keyword evidence="2" id="KW-1003">Cell membrane</keyword>
<feature type="domain" description="Methyl-accepting transducer" evidence="9">
    <location>
        <begin position="396"/>
        <end position="636"/>
    </location>
</feature>
<evidence type="ECO:0000313" key="13">
    <source>
        <dbReference type="EMBL" id="RED50920.1"/>
    </source>
</evidence>
<feature type="coiled-coil region" evidence="6">
    <location>
        <begin position="364"/>
        <end position="391"/>
    </location>
</feature>
<dbReference type="Pfam" id="PF00015">
    <property type="entry name" value="MCPsignal"/>
    <property type="match status" value="1"/>
</dbReference>
<dbReference type="Gene3D" id="1.10.287.950">
    <property type="entry name" value="Methyl-accepting chemotaxis protein"/>
    <property type="match status" value="1"/>
</dbReference>
<evidence type="ECO:0000259" key="11">
    <source>
        <dbReference type="PROSITE" id="PS50885"/>
    </source>
</evidence>
<dbReference type="Pfam" id="PF00672">
    <property type="entry name" value="HAMP"/>
    <property type="match status" value="1"/>
</dbReference>
<evidence type="ECO:0000256" key="2">
    <source>
        <dbReference type="ARBA" id="ARBA00022519"/>
    </source>
</evidence>
<dbReference type="InterPro" id="IPR004089">
    <property type="entry name" value="MCPsignal_dom"/>
</dbReference>
<keyword evidence="14" id="KW-1185">Reference proteome</keyword>
<dbReference type="CDD" id="cd06225">
    <property type="entry name" value="HAMP"/>
    <property type="match status" value="1"/>
</dbReference>
<dbReference type="PROSITE" id="PS51753">
    <property type="entry name" value="HBM"/>
    <property type="match status" value="1"/>
</dbReference>
<dbReference type="GO" id="GO:0005886">
    <property type="term" value="C:plasma membrane"/>
    <property type="evidence" value="ECO:0007669"/>
    <property type="project" value="UniProtKB-SubCell"/>
</dbReference>
<comment type="similarity">
    <text evidence="4">Belongs to the methyl-accepting chemotaxis (MCP) protein family.</text>
</comment>
<dbReference type="PANTHER" id="PTHR32089">
    <property type="entry name" value="METHYL-ACCEPTING CHEMOTAXIS PROTEIN MCPB"/>
    <property type="match status" value="1"/>
</dbReference>
<evidence type="ECO:0000256" key="6">
    <source>
        <dbReference type="SAM" id="Coils"/>
    </source>
</evidence>
<keyword evidence="8" id="KW-0812">Transmembrane</keyword>
<evidence type="ECO:0000256" key="3">
    <source>
        <dbReference type="ARBA" id="ARBA00023224"/>
    </source>
</evidence>
<dbReference type="PROSITE" id="PS50111">
    <property type="entry name" value="CHEMOTAXIS_TRANSDUC_2"/>
    <property type="match status" value="1"/>
</dbReference>
<organism evidence="13 14">
    <name type="scientific">Aestuariispira insulae</name>
    <dbReference type="NCBI Taxonomy" id="1461337"/>
    <lineage>
        <taxon>Bacteria</taxon>
        <taxon>Pseudomonadati</taxon>
        <taxon>Pseudomonadota</taxon>
        <taxon>Alphaproteobacteria</taxon>
        <taxon>Rhodospirillales</taxon>
        <taxon>Kiloniellaceae</taxon>
        <taxon>Aestuariispira</taxon>
    </lineage>
</organism>
<dbReference type="OrthoDB" id="3378718at2"/>
<sequence>MSFLGGLRISAKITLANILLLSLLLIVGTTSVLSLRQSLTTFGSYRELTTQANEAADVLEALQNAEKSVRDYVLRPNDETKNNVLARIGDTSTAIATTREHAKTELMNAHLDRAEASLAAFSTVFENVTAKQAERDQLINVDLSSIGKNIGTNLFALMDTISLDEDAFVTFLAGEVLKEFMEARALVQSFLFLNDEDSYEQATKKFAGYTKKLNELEAELQKKHKATWNKAVRDTEKYLPLLQEAKEIIGARNSLIENDLAQSSRELAAVVHALKADVLVEQDGLGQEAEEVVSFATRNVVIVAVISVVFAIGLAYVLSRGIATPIAAMTRAMTGLARGDLDLEIPAKNRGDEVGRMAQAVQIFKENALQMQEMETQRERQREESEAEKRRLMTKLADDFETSVGQIVEQVSHRSEEMKNSSASLSQLANRTSDQSQSVAKTAESASTNTQAVASAAEELAASIREISDQVSQSSVVSGDAVKDAHTTQDLVKSLEQTANNVGSVVQMITEIADQTNLLALNATIEAARAGEAGKGFAVVANEVKSLASQTGKATEQITSQINEIQGATSQVVRSIEGISEAIGRMDTIAATIAAAVEQQGAATQEIARNVQVVSGNTQEVSDIIQDVNRAAQDSGSATDMALESAQALSEQASHLKQEIQSFLQQIRGR</sequence>
<keyword evidence="8" id="KW-0472">Membrane</keyword>
<feature type="region of interest" description="Disordered" evidence="7">
    <location>
        <begin position="411"/>
        <end position="450"/>
    </location>
</feature>
<dbReference type="RefSeq" id="WP_115936707.1">
    <property type="nucleotide sequence ID" value="NZ_QRDW01000004.1"/>
</dbReference>
<accession>A0A3D9HN42</accession>
<evidence type="ECO:0000256" key="8">
    <source>
        <dbReference type="SAM" id="Phobius"/>
    </source>
</evidence>
<evidence type="ECO:0000256" key="1">
    <source>
        <dbReference type="ARBA" id="ARBA00004429"/>
    </source>
</evidence>
<dbReference type="InterPro" id="IPR003660">
    <property type="entry name" value="HAMP_dom"/>
</dbReference>
<feature type="coiled-coil region" evidence="6">
    <location>
        <begin position="199"/>
        <end position="226"/>
    </location>
</feature>
<keyword evidence="6" id="KW-0175">Coiled coil</keyword>
<dbReference type="InterPro" id="IPR032255">
    <property type="entry name" value="HBM"/>
</dbReference>
<dbReference type="GO" id="GO:0007165">
    <property type="term" value="P:signal transduction"/>
    <property type="evidence" value="ECO:0007669"/>
    <property type="project" value="UniProtKB-KW"/>
</dbReference>
<evidence type="ECO:0000259" key="12">
    <source>
        <dbReference type="PROSITE" id="PS51753"/>
    </source>
</evidence>
<dbReference type="PANTHER" id="PTHR32089:SF112">
    <property type="entry name" value="LYSOZYME-LIKE PROTEIN-RELATED"/>
    <property type="match status" value="1"/>
</dbReference>
<feature type="compositionally biased region" description="Polar residues" evidence="7">
    <location>
        <begin position="420"/>
        <end position="450"/>
    </location>
</feature>
<evidence type="ECO:0000259" key="9">
    <source>
        <dbReference type="PROSITE" id="PS50111"/>
    </source>
</evidence>
<feature type="domain" description="HBM" evidence="12">
    <location>
        <begin position="47"/>
        <end position="286"/>
    </location>
</feature>
<dbReference type="EMBL" id="QRDW01000004">
    <property type="protein sequence ID" value="RED50920.1"/>
    <property type="molecule type" value="Genomic_DNA"/>
</dbReference>
<comment type="caution">
    <text evidence="13">The sequence shown here is derived from an EMBL/GenBank/DDBJ whole genome shotgun (WGS) entry which is preliminary data.</text>
</comment>
<feature type="transmembrane region" description="Helical" evidence="8">
    <location>
        <begin position="300"/>
        <end position="319"/>
    </location>
</feature>
<dbReference type="Proteomes" id="UP000256845">
    <property type="component" value="Unassembled WGS sequence"/>
</dbReference>
<gene>
    <name evidence="13" type="ORF">DFP90_104192</name>
</gene>
<comment type="subcellular location">
    <subcellularLocation>
        <location evidence="1">Cell inner membrane</location>
        <topology evidence="1">Multi-pass membrane protein</topology>
    </subcellularLocation>
</comment>
<evidence type="ECO:0000259" key="10">
    <source>
        <dbReference type="PROSITE" id="PS50192"/>
    </source>
</evidence>
<evidence type="ECO:0000256" key="4">
    <source>
        <dbReference type="ARBA" id="ARBA00029447"/>
    </source>
</evidence>